<dbReference type="InterPro" id="IPR018586">
    <property type="entry name" value="Brinker_DNA-bd"/>
</dbReference>
<reference evidence="3" key="1">
    <citation type="submission" date="2021-01" db="UniProtKB">
        <authorList>
            <consortium name="EnsemblMetazoa"/>
        </authorList>
    </citation>
    <scope>IDENTIFICATION</scope>
</reference>
<dbReference type="GO" id="GO:0043565">
    <property type="term" value="F:sequence-specific DNA binding"/>
    <property type="evidence" value="ECO:0007669"/>
    <property type="project" value="InterPro"/>
</dbReference>
<evidence type="ECO:0000259" key="2">
    <source>
        <dbReference type="Pfam" id="PF09607"/>
    </source>
</evidence>
<dbReference type="InterPro" id="IPR010921">
    <property type="entry name" value="Trp_repressor/repl_initiator"/>
</dbReference>
<evidence type="ECO:0000313" key="4">
    <source>
        <dbReference type="Proteomes" id="UP000594262"/>
    </source>
</evidence>
<dbReference type="Proteomes" id="UP000594262">
    <property type="component" value="Unplaced"/>
</dbReference>
<protein>
    <recommendedName>
        <fullName evidence="2">Brinker DNA-binding domain-containing protein</fullName>
    </recommendedName>
</protein>
<dbReference type="Pfam" id="PF09607">
    <property type="entry name" value="BrkDBD"/>
    <property type="match status" value="1"/>
</dbReference>
<feature type="compositionally biased region" description="Polar residues" evidence="1">
    <location>
        <begin position="184"/>
        <end position="204"/>
    </location>
</feature>
<feature type="domain" description="Brinker DNA-binding" evidence="2">
    <location>
        <begin position="28"/>
        <end position="79"/>
    </location>
</feature>
<organism evidence="3 4">
    <name type="scientific">Clytia hemisphaerica</name>
    <dbReference type="NCBI Taxonomy" id="252671"/>
    <lineage>
        <taxon>Eukaryota</taxon>
        <taxon>Metazoa</taxon>
        <taxon>Cnidaria</taxon>
        <taxon>Hydrozoa</taxon>
        <taxon>Hydroidolina</taxon>
        <taxon>Leptothecata</taxon>
        <taxon>Obeliida</taxon>
        <taxon>Clytiidae</taxon>
        <taxon>Clytia</taxon>
    </lineage>
</organism>
<evidence type="ECO:0000256" key="1">
    <source>
        <dbReference type="SAM" id="MobiDB-lite"/>
    </source>
</evidence>
<keyword evidence="4" id="KW-1185">Reference proteome</keyword>
<accession>A0A7M5XBY2</accession>
<dbReference type="AlphaFoldDB" id="A0A7M5XBY2"/>
<proteinExistence type="predicted"/>
<dbReference type="EnsemblMetazoa" id="CLYHEMT021074.1">
    <property type="protein sequence ID" value="CLYHEMP021074.1"/>
    <property type="gene ID" value="CLYHEMG021074"/>
</dbReference>
<evidence type="ECO:0000313" key="3">
    <source>
        <dbReference type="EnsemblMetazoa" id="CLYHEMP021074.1"/>
    </source>
</evidence>
<name>A0A7M5XBY2_9CNID</name>
<feature type="region of interest" description="Disordered" evidence="1">
    <location>
        <begin position="1"/>
        <end position="26"/>
    </location>
</feature>
<feature type="region of interest" description="Disordered" evidence="1">
    <location>
        <begin position="82"/>
        <end position="104"/>
    </location>
</feature>
<feature type="region of interest" description="Disordered" evidence="1">
    <location>
        <begin position="184"/>
        <end position="216"/>
    </location>
</feature>
<sequence length="251" mass="28399">MDVLLHHPQQSTLIPSPNSSSNVNKKKSRLSYSITFKLAAVRHAESHGNRATARYLGINEKQIRDWRSKKTSLMSTNANAKRLKGAGRQGGGETKNRHKSTNSLPTNVNLKAKVQPFTPSPPSHRYDFSWWRQCLPRSNTTILKDEIHVPQQQKSYATLSPQTQTAQTNNNNNYVRHSIKSIMASSHTSPTKAESSSQPTITSQFHHHSPTKKNDQEFKDKVSCALALLELKKTNTQSFFMNTHQWLQSEL</sequence>
<dbReference type="SUPFAM" id="SSF48295">
    <property type="entry name" value="TrpR-like"/>
    <property type="match status" value="1"/>
</dbReference>
<dbReference type="Gene3D" id="1.10.10.60">
    <property type="entry name" value="Homeodomain-like"/>
    <property type="match status" value="1"/>
</dbReference>